<dbReference type="InterPro" id="IPR008988">
    <property type="entry name" value="Transcriptional_repressor_C"/>
</dbReference>
<comment type="similarity">
    <text evidence="1">Belongs to the biotin--protein ligase family.</text>
</comment>
<evidence type="ECO:0000259" key="5">
    <source>
        <dbReference type="PROSITE" id="PS51733"/>
    </source>
</evidence>
<keyword evidence="3" id="KW-0547">Nucleotide-binding</keyword>
<protein>
    <submittedName>
        <fullName evidence="6">Bifunctional ligase/repressor BirA</fullName>
    </submittedName>
</protein>
<dbReference type="Gene3D" id="2.30.30.100">
    <property type="match status" value="1"/>
</dbReference>
<keyword evidence="2 6" id="KW-0436">Ligase</keyword>
<keyword evidence="7" id="KW-1185">Reference proteome</keyword>
<dbReference type="InterPro" id="IPR003142">
    <property type="entry name" value="BPL_C"/>
</dbReference>
<dbReference type="Proteomes" id="UP001174909">
    <property type="component" value="Unassembled WGS sequence"/>
</dbReference>
<dbReference type="PANTHER" id="PTHR12835:SF5">
    <property type="entry name" value="BIOTIN--PROTEIN LIGASE"/>
    <property type="match status" value="1"/>
</dbReference>
<dbReference type="InterPro" id="IPR004143">
    <property type="entry name" value="BPL_LPL_catalytic"/>
</dbReference>
<dbReference type="InterPro" id="IPR004408">
    <property type="entry name" value="Biotin_CoA_COase_ligase"/>
</dbReference>
<name>A0AA35RVC8_GEOBA</name>
<feature type="domain" description="BPL/LPL catalytic" evidence="5">
    <location>
        <begin position="12"/>
        <end position="195"/>
    </location>
</feature>
<dbReference type="GO" id="GO:0005737">
    <property type="term" value="C:cytoplasm"/>
    <property type="evidence" value="ECO:0007669"/>
    <property type="project" value="TreeGrafter"/>
</dbReference>
<dbReference type="InterPro" id="IPR045864">
    <property type="entry name" value="aa-tRNA-synth_II/BPL/LPL"/>
</dbReference>
<proteinExistence type="inferred from homology"/>
<evidence type="ECO:0000256" key="4">
    <source>
        <dbReference type="ARBA" id="ARBA00022840"/>
    </source>
</evidence>
<dbReference type="SUPFAM" id="SSF55681">
    <property type="entry name" value="Class II aaRS and biotin synthetases"/>
    <property type="match status" value="1"/>
</dbReference>
<dbReference type="GO" id="GO:0005524">
    <property type="term" value="F:ATP binding"/>
    <property type="evidence" value="ECO:0007669"/>
    <property type="project" value="UniProtKB-KW"/>
</dbReference>
<dbReference type="CDD" id="cd16442">
    <property type="entry name" value="BPL"/>
    <property type="match status" value="1"/>
</dbReference>
<dbReference type="Pfam" id="PF03099">
    <property type="entry name" value="BPL_LplA_LipB"/>
    <property type="match status" value="1"/>
</dbReference>
<evidence type="ECO:0000256" key="2">
    <source>
        <dbReference type="ARBA" id="ARBA00022598"/>
    </source>
</evidence>
<keyword evidence="4" id="KW-0067">ATP-binding</keyword>
<sequence length="267" mass="28715">MSPSIVAQMLRSGLYTAIIGRSVRFYQSTGSTMDDAAEWACAGAEEGAVVVAETQTASRGRLGRRWISDEGNLYFSVLFRPEIDALPLLSPLAGVAVVRSIRQVAGLYPSIKWPNDITIGGLKVAGILAESAMSGSLIQQAVVGIGVNVALDVSTDAEIAATATSLNELAEPQVDRSELLRRILQHMDALYLDVRRGRSPIPEWRRWLDTLGQRVTVTHHGTSNVGLAEDIDDLGNLMLRTDEGELLTLTAGDITLRAAQGEHVPNA</sequence>
<reference evidence="6" key="1">
    <citation type="submission" date="2023-03" db="EMBL/GenBank/DDBJ databases">
        <authorList>
            <person name="Steffen K."/>
            <person name="Cardenas P."/>
        </authorList>
    </citation>
    <scope>NUCLEOTIDE SEQUENCE</scope>
</reference>
<evidence type="ECO:0000256" key="3">
    <source>
        <dbReference type="ARBA" id="ARBA00022741"/>
    </source>
</evidence>
<dbReference type="EMBL" id="CASHTH010001687">
    <property type="protein sequence ID" value="CAI8018435.1"/>
    <property type="molecule type" value="Genomic_DNA"/>
</dbReference>
<dbReference type="NCBIfam" id="TIGR00121">
    <property type="entry name" value="birA_ligase"/>
    <property type="match status" value="1"/>
</dbReference>
<evidence type="ECO:0000313" key="7">
    <source>
        <dbReference type="Proteomes" id="UP001174909"/>
    </source>
</evidence>
<dbReference type="GO" id="GO:0004077">
    <property type="term" value="F:biotin--[biotin carboxyl-carrier protein] ligase activity"/>
    <property type="evidence" value="ECO:0007669"/>
    <property type="project" value="InterPro"/>
</dbReference>
<dbReference type="PANTHER" id="PTHR12835">
    <property type="entry name" value="BIOTIN PROTEIN LIGASE"/>
    <property type="match status" value="1"/>
</dbReference>
<dbReference type="SUPFAM" id="SSF50037">
    <property type="entry name" value="C-terminal domain of transcriptional repressors"/>
    <property type="match status" value="1"/>
</dbReference>
<dbReference type="PROSITE" id="PS51733">
    <property type="entry name" value="BPL_LPL_CATALYTIC"/>
    <property type="match status" value="1"/>
</dbReference>
<accession>A0AA35RVC8</accession>
<comment type="caution">
    <text evidence="6">The sequence shown here is derived from an EMBL/GenBank/DDBJ whole genome shotgun (WGS) entry which is preliminary data.</text>
</comment>
<dbReference type="AlphaFoldDB" id="A0AA35RVC8"/>
<evidence type="ECO:0000313" key="6">
    <source>
        <dbReference type="EMBL" id="CAI8018435.1"/>
    </source>
</evidence>
<gene>
    <name evidence="6" type="ORF">GBAR_LOCUS11190</name>
</gene>
<evidence type="ECO:0000256" key="1">
    <source>
        <dbReference type="ARBA" id="ARBA00009934"/>
    </source>
</evidence>
<organism evidence="6 7">
    <name type="scientific">Geodia barretti</name>
    <name type="common">Barrett's horny sponge</name>
    <dbReference type="NCBI Taxonomy" id="519541"/>
    <lineage>
        <taxon>Eukaryota</taxon>
        <taxon>Metazoa</taxon>
        <taxon>Porifera</taxon>
        <taxon>Demospongiae</taxon>
        <taxon>Heteroscleromorpha</taxon>
        <taxon>Tetractinellida</taxon>
        <taxon>Astrophorina</taxon>
        <taxon>Geodiidae</taxon>
        <taxon>Geodia</taxon>
    </lineage>
</organism>
<dbReference type="Pfam" id="PF02237">
    <property type="entry name" value="BPL_C"/>
    <property type="match status" value="1"/>
</dbReference>
<dbReference type="Gene3D" id="3.30.930.10">
    <property type="entry name" value="Bira Bifunctional Protein, Domain 2"/>
    <property type="match status" value="1"/>
</dbReference>